<dbReference type="InterPro" id="IPR050557">
    <property type="entry name" value="RTX_toxin/Mannuronan_C5-epim"/>
</dbReference>
<dbReference type="Gene3D" id="2.150.10.10">
    <property type="entry name" value="Serralysin-like metalloprotease, C-terminal"/>
    <property type="match status" value="5"/>
</dbReference>
<dbReference type="InterPro" id="IPR011049">
    <property type="entry name" value="Serralysin-like_metalloprot_C"/>
</dbReference>
<protein>
    <recommendedName>
        <fullName evidence="6">Hemolysin-type calcium-binding repeat-containing protein</fullName>
    </recommendedName>
</protein>
<dbReference type="PRINTS" id="PR00313">
    <property type="entry name" value="CABNDNGRPT"/>
</dbReference>
<evidence type="ECO:0000256" key="1">
    <source>
        <dbReference type="ARBA" id="ARBA00004613"/>
    </source>
</evidence>
<dbReference type="SUPFAM" id="SSF51120">
    <property type="entry name" value="beta-Roll"/>
    <property type="match status" value="2"/>
</dbReference>
<dbReference type="PANTHER" id="PTHR38340">
    <property type="entry name" value="S-LAYER PROTEIN"/>
    <property type="match status" value="1"/>
</dbReference>
<dbReference type="Pfam" id="PF00353">
    <property type="entry name" value="HemolysinCabind"/>
    <property type="match status" value="7"/>
</dbReference>
<evidence type="ECO:0000313" key="4">
    <source>
        <dbReference type="EMBL" id="MBL4918347.1"/>
    </source>
</evidence>
<dbReference type="AlphaFoldDB" id="A0A8K0Y1V9"/>
<dbReference type="PROSITE" id="PS00330">
    <property type="entry name" value="HEMOLYSIN_CALCIUM"/>
    <property type="match status" value="5"/>
</dbReference>
<accession>A0A8K0Y1V9</accession>
<evidence type="ECO:0000256" key="3">
    <source>
        <dbReference type="SAM" id="MobiDB-lite"/>
    </source>
</evidence>
<gene>
    <name evidence="4" type="ORF">JL811_14055</name>
</gene>
<dbReference type="PANTHER" id="PTHR38340:SF1">
    <property type="entry name" value="S-LAYER PROTEIN"/>
    <property type="match status" value="1"/>
</dbReference>
<evidence type="ECO:0008006" key="6">
    <source>
        <dbReference type="Google" id="ProtNLM"/>
    </source>
</evidence>
<reference evidence="4" key="1">
    <citation type="submission" date="2021-01" db="EMBL/GenBank/DDBJ databases">
        <title>Tabrizicola alba sp. nov. a motile alkaliphilic bacterium isolated from a soda lake.</title>
        <authorList>
            <person name="Szuroczki S."/>
            <person name="Abbaszade G."/>
            <person name="Schumann P."/>
            <person name="Toth E."/>
        </authorList>
    </citation>
    <scope>NUCLEOTIDE SEQUENCE</scope>
    <source>
        <strain evidence="4">DMG-N-6</strain>
    </source>
</reference>
<dbReference type="InterPro" id="IPR001343">
    <property type="entry name" value="Hemolysn_Ca-bd"/>
</dbReference>
<proteinExistence type="predicted"/>
<organism evidence="4 5">
    <name type="scientific">Szabonella alba</name>
    <dbReference type="NCBI Taxonomy" id="2804194"/>
    <lineage>
        <taxon>Bacteria</taxon>
        <taxon>Pseudomonadati</taxon>
        <taxon>Pseudomonadota</taxon>
        <taxon>Alphaproteobacteria</taxon>
        <taxon>Rhodobacterales</taxon>
        <taxon>Paracoccaceae</taxon>
        <taxon>Szabonella</taxon>
    </lineage>
</organism>
<dbReference type="InterPro" id="IPR018511">
    <property type="entry name" value="Hemolysin-typ_Ca-bd_CS"/>
</dbReference>
<feature type="region of interest" description="Disordered" evidence="3">
    <location>
        <begin position="20"/>
        <end position="54"/>
    </location>
</feature>
<dbReference type="EMBL" id="JAESVN010000006">
    <property type="protein sequence ID" value="MBL4918347.1"/>
    <property type="molecule type" value="Genomic_DNA"/>
</dbReference>
<keyword evidence="5" id="KW-1185">Reference proteome</keyword>
<name>A0A8K0Y1V9_9RHOB</name>
<sequence>MEILALLALPMLLLGGLLLDGSSNDDDEDRPAREPDAEPSEDADLLHGTDDDDLISALGGNDTVDAFGGDDEVSGGIGYDQLFGGEGNDTLSGDAGKDLLYGGAGSDGLSGGAGSDTLFGGRGEDELSGGTGDDVLTDDSGTDYLLGGDGADLLNAVDGAEEPGQDELFGGAGDDTLVGDWGDEMSGAEGRDRFVVQLSAETGAAQQFEPLTIVDFNPAEDRIRLELSGYAESEVELVADDEIDGTLIRLRSGTELARIFLVAPGDIPSEALEFDVAQNVLTGTEGADTITGTEMADRIEGLGGADLIEAMDGDDLVYGGAGSDTLIGGAGNDLLVGGAGDDVLADWQGRNTLEGGAGNDILFALGEGTESAPSELYGGQGNDTLVGDYLDRMAGGAGEDFFGIERVAEEMDMEDPRPVIITDFNGVDDQLIVDLEGFDAPVLTVEDDPDADGMLVMINGLAIARLDGITRESFPVDRLLVTNEGQQVPVQQGMVTA</sequence>
<keyword evidence="2" id="KW-0964">Secreted</keyword>
<evidence type="ECO:0000313" key="5">
    <source>
        <dbReference type="Proteomes" id="UP000648908"/>
    </source>
</evidence>
<comment type="caution">
    <text evidence="4">The sequence shown here is derived from an EMBL/GenBank/DDBJ whole genome shotgun (WGS) entry which is preliminary data.</text>
</comment>
<dbReference type="RefSeq" id="WP_202689342.1">
    <property type="nucleotide sequence ID" value="NZ_JAESVN010000006.1"/>
</dbReference>
<evidence type="ECO:0000256" key="2">
    <source>
        <dbReference type="ARBA" id="ARBA00022525"/>
    </source>
</evidence>
<dbReference type="Proteomes" id="UP000648908">
    <property type="component" value="Unassembled WGS sequence"/>
</dbReference>
<dbReference type="GO" id="GO:0005576">
    <property type="term" value="C:extracellular region"/>
    <property type="evidence" value="ECO:0007669"/>
    <property type="project" value="UniProtKB-SubCell"/>
</dbReference>
<dbReference type="GO" id="GO:0005509">
    <property type="term" value="F:calcium ion binding"/>
    <property type="evidence" value="ECO:0007669"/>
    <property type="project" value="InterPro"/>
</dbReference>
<comment type="subcellular location">
    <subcellularLocation>
        <location evidence="1">Secreted</location>
    </subcellularLocation>
</comment>